<gene>
    <name evidence="1" type="ORF">L6452_26013</name>
</gene>
<proteinExistence type="predicted"/>
<accession>A0ACB9AC05</accession>
<dbReference type="Proteomes" id="UP001055879">
    <property type="component" value="Linkage Group LG08"/>
</dbReference>
<keyword evidence="2" id="KW-1185">Reference proteome</keyword>
<evidence type="ECO:0000313" key="2">
    <source>
        <dbReference type="Proteomes" id="UP001055879"/>
    </source>
</evidence>
<dbReference type="EMBL" id="CM042054">
    <property type="protein sequence ID" value="KAI3707465.1"/>
    <property type="molecule type" value="Genomic_DNA"/>
</dbReference>
<comment type="caution">
    <text evidence="1">The sequence shown here is derived from an EMBL/GenBank/DDBJ whole genome shotgun (WGS) entry which is preliminary data.</text>
</comment>
<name>A0ACB9AC05_ARCLA</name>
<reference evidence="2" key="1">
    <citation type="journal article" date="2022" name="Mol. Ecol. Resour.">
        <title>The genomes of chicory, endive, great burdock and yacon provide insights into Asteraceae palaeo-polyploidization history and plant inulin production.</title>
        <authorList>
            <person name="Fan W."/>
            <person name="Wang S."/>
            <person name="Wang H."/>
            <person name="Wang A."/>
            <person name="Jiang F."/>
            <person name="Liu H."/>
            <person name="Zhao H."/>
            <person name="Xu D."/>
            <person name="Zhang Y."/>
        </authorList>
    </citation>
    <scope>NUCLEOTIDE SEQUENCE [LARGE SCALE GENOMIC DNA]</scope>
    <source>
        <strain evidence="2">cv. Niubang</strain>
    </source>
</reference>
<reference evidence="1 2" key="2">
    <citation type="journal article" date="2022" name="Mol. Ecol. Resour.">
        <title>The genomes of chicory, endive, great burdock and yacon provide insights into Asteraceae paleo-polyploidization history and plant inulin production.</title>
        <authorList>
            <person name="Fan W."/>
            <person name="Wang S."/>
            <person name="Wang H."/>
            <person name="Wang A."/>
            <person name="Jiang F."/>
            <person name="Liu H."/>
            <person name="Zhao H."/>
            <person name="Xu D."/>
            <person name="Zhang Y."/>
        </authorList>
    </citation>
    <scope>NUCLEOTIDE SEQUENCE [LARGE SCALE GENOMIC DNA]</scope>
    <source>
        <strain evidence="2">cv. Niubang</strain>
    </source>
</reference>
<protein>
    <submittedName>
        <fullName evidence="1">Uncharacterized protein</fullName>
    </submittedName>
</protein>
<sequence length="96" mass="10983">MFVITNYRMDEVFYILWFIRLSLQSTLKTQSNGSSSYDVKSVLEVVFAQLVLWVQDCKSVDILCFYDHTYINIKSQLGLEPSQLTGSSSNSPFILA</sequence>
<organism evidence="1 2">
    <name type="scientific">Arctium lappa</name>
    <name type="common">Greater burdock</name>
    <name type="synonym">Lappa major</name>
    <dbReference type="NCBI Taxonomy" id="4217"/>
    <lineage>
        <taxon>Eukaryota</taxon>
        <taxon>Viridiplantae</taxon>
        <taxon>Streptophyta</taxon>
        <taxon>Embryophyta</taxon>
        <taxon>Tracheophyta</taxon>
        <taxon>Spermatophyta</taxon>
        <taxon>Magnoliopsida</taxon>
        <taxon>eudicotyledons</taxon>
        <taxon>Gunneridae</taxon>
        <taxon>Pentapetalae</taxon>
        <taxon>asterids</taxon>
        <taxon>campanulids</taxon>
        <taxon>Asterales</taxon>
        <taxon>Asteraceae</taxon>
        <taxon>Carduoideae</taxon>
        <taxon>Cardueae</taxon>
        <taxon>Arctiinae</taxon>
        <taxon>Arctium</taxon>
    </lineage>
</organism>
<evidence type="ECO:0000313" key="1">
    <source>
        <dbReference type="EMBL" id="KAI3707465.1"/>
    </source>
</evidence>